<feature type="region of interest" description="Disordered" evidence="2">
    <location>
        <begin position="493"/>
        <end position="514"/>
    </location>
</feature>
<keyword evidence="1" id="KW-0175">Coiled coil</keyword>
<protein>
    <submittedName>
        <fullName evidence="4">PD-(D/E)XK nuclease superfamily protein</fullName>
    </submittedName>
</protein>
<evidence type="ECO:0000256" key="1">
    <source>
        <dbReference type="SAM" id="Coils"/>
    </source>
</evidence>
<feature type="compositionally biased region" description="Basic and acidic residues" evidence="2">
    <location>
        <begin position="493"/>
        <end position="512"/>
    </location>
</feature>
<feature type="compositionally biased region" description="Polar residues" evidence="2">
    <location>
        <begin position="698"/>
        <end position="713"/>
    </location>
</feature>
<feature type="coiled-coil region" evidence="1">
    <location>
        <begin position="1216"/>
        <end position="1243"/>
    </location>
</feature>
<keyword evidence="3" id="KW-1185">Reference proteome</keyword>
<sequence>MTTVRCLEYPSFNKRHKWSQLDLKVMVEELPLEITKTNKDFLKKLRNGAMDNSQLIEDGTCFTLFEYLCKSMCRLDLFGHVNFLEGFVERGKLTTRFEFSLGLMSIVVKYLVNKKWDPHIRLTSDDHDIMTIPYFDIIQMPDVDIEKELWAVMDTKTYNPQKQGTYIKWLYAHLPKSFAYIYDIRQDTPSPKIRLVKPFVRVIQFGRIPGNAIVFLDDVLLTVCRLKKILEKTVERQRRYNLQYFYFDFKYLNHALSYYGFNLDNVELVTTVVDEKEPNSWCYVIGPSGENFLPAECCLFRICKELCKMSNENNLMGMTDCFETYNQMLITNQVLPYMVRYWSPEVRKNLPNASSFKDYLYKRPTKIPKKRREQPESSSVKMEEYTSKDGKYDVCKEALLKLPGECKGFTMQFLRNHSRFCLLLHEQGHCEKGKFCYAEKMKVEGKGFRCEDNDEVWKRRIEFAMSEDMRSRNSMNYFNSHPNDAIQLWVPTPEEKENMEREKEEKEKESTRKPKVPLHKMADNVAATAQKAIKDLDAKWAAQNVDLGIKPSELTCQLFEPDVAPEPEFAAMVEARKADLRAELEVIKSRITTPPKRSSSAASASPKTENGVPKNSPGPSKRAEVAQPKVQPSAQAKPVANGEGQAKPVPSQVVKPKAQANQEGQPKAKASKAQPVAKPDAQPKPQPAGNQKAKPKSKAQTVGNGEGQANQKAQPGPPSQVVEPKPQAKPSEKAKPDAQPKTQPVAYQKVKSKSKVSVANKGVQVNTFRIVQAEPKAQPGAQQPQASQVGEPKALPEGASQPEAKKGEAKPDPNQKIQPSAQNSGADQVANPQAEPLADQEAADQEANPEVPEGADQQAQPEDPEAEPDDQPEADQEGDPEVPEGADQEAQLEEGDPEAHPEAGNQAPNANQRFHSPLRSALIHPDDDMNVVYNKMFYFVEREFRKQIRALQKEVKWGVKKMEADQNSLEKQKNEIKELKDQLEMKDQEKQTMKNRLEGDIKRITAKKTRVEDSFEIYKTQKMMEDPESKIKENNGKMEKVLRASEAVKGELRMKEKEIVNLQKVIQNKDARIESLKEENSTLADQIDSNPKLMASLLAQEKMKGELAQCQMEITHRDEKIQLLENSLQRADGHHASMKSRLMRFEGIQKEKERILEMKEILEDFSEPSVKAGVKRIEYLSKLLEKSRKDETIWNHAHRKLLAYDKVEDKERWKDVQIAHKEYDEARAKKIQMENDIALAIEEIKVNPSHYFLMSNCHTNPPKIVPFGEKTASRMDEIHGRIDEQMRRDYLNHPRHQTFNNNRTN</sequence>
<evidence type="ECO:0000313" key="4">
    <source>
        <dbReference type="WBParaSite" id="Csp11.Scaffold629.g14920.t2"/>
    </source>
</evidence>
<organism evidence="3 4">
    <name type="scientific">Caenorhabditis tropicalis</name>
    <dbReference type="NCBI Taxonomy" id="1561998"/>
    <lineage>
        <taxon>Eukaryota</taxon>
        <taxon>Metazoa</taxon>
        <taxon>Ecdysozoa</taxon>
        <taxon>Nematoda</taxon>
        <taxon>Chromadorea</taxon>
        <taxon>Rhabditida</taxon>
        <taxon>Rhabditina</taxon>
        <taxon>Rhabditomorpha</taxon>
        <taxon>Rhabditoidea</taxon>
        <taxon>Rhabditidae</taxon>
        <taxon>Peloderinae</taxon>
        <taxon>Caenorhabditis</taxon>
    </lineage>
</organism>
<dbReference type="WBParaSite" id="Csp11.Scaffold629.g14920.t2">
    <property type="protein sequence ID" value="Csp11.Scaffold629.g14920.t2"/>
    <property type="gene ID" value="Csp11.Scaffold629.g14920"/>
</dbReference>
<evidence type="ECO:0000313" key="3">
    <source>
        <dbReference type="Proteomes" id="UP000095282"/>
    </source>
</evidence>
<reference evidence="4" key="1">
    <citation type="submission" date="2016-11" db="UniProtKB">
        <authorList>
            <consortium name="WormBaseParasite"/>
        </authorList>
    </citation>
    <scope>IDENTIFICATION</scope>
</reference>
<proteinExistence type="predicted"/>
<feature type="compositionally biased region" description="Acidic residues" evidence="2">
    <location>
        <begin position="862"/>
        <end position="896"/>
    </location>
</feature>
<evidence type="ECO:0000256" key="2">
    <source>
        <dbReference type="SAM" id="MobiDB-lite"/>
    </source>
</evidence>
<feature type="coiled-coil region" evidence="1">
    <location>
        <begin position="959"/>
        <end position="1014"/>
    </location>
</feature>
<dbReference type="Proteomes" id="UP000095282">
    <property type="component" value="Unplaced"/>
</dbReference>
<feature type="coiled-coil region" evidence="1">
    <location>
        <begin position="1052"/>
        <end position="1086"/>
    </location>
</feature>
<feature type="region of interest" description="Disordered" evidence="2">
    <location>
        <begin position="589"/>
        <end position="912"/>
    </location>
</feature>
<name>A0A1I7U513_9PELO</name>
<feature type="compositionally biased region" description="Basic and acidic residues" evidence="2">
    <location>
        <begin position="803"/>
        <end position="813"/>
    </location>
</feature>
<feature type="compositionally biased region" description="Polar residues" evidence="2">
    <location>
        <begin position="815"/>
        <end position="826"/>
    </location>
</feature>
<feature type="compositionally biased region" description="Low complexity" evidence="2">
    <location>
        <begin position="772"/>
        <end position="788"/>
    </location>
</feature>
<accession>A0A1I7U513</accession>